<organism evidence="13 14">
    <name type="scientific">Mytilus coruscus</name>
    <name type="common">Sea mussel</name>
    <dbReference type="NCBI Taxonomy" id="42192"/>
    <lineage>
        <taxon>Eukaryota</taxon>
        <taxon>Metazoa</taxon>
        <taxon>Spiralia</taxon>
        <taxon>Lophotrochozoa</taxon>
        <taxon>Mollusca</taxon>
        <taxon>Bivalvia</taxon>
        <taxon>Autobranchia</taxon>
        <taxon>Pteriomorphia</taxon>
        <taxon>Mytilida</taxon>
        <taxon>Mytiloidea</taxon>
        <taxon>Mytilidae</taxon>
        <taxon>Mytilinae</taxon>
        <taxon>Mytilus</taxon>
    </lineage>
</organism>
<dbReference type="PANTHER" id="PTHR46256:SF3">
    <property type="entry name" value="MYOSIN MOTOR DOMAIN-CONTAINING PROTEIN"/>
    <property type="match status" value="1"/>
</dbReference>
<feature type="domain" description="Myosin motor" evidence="12">
    <location>
        <begin position="1"/>
        <end position="151"/>
    </location>
</feature>
<evidence type="ECO:0000256" key="1">
    <source>
        <dbReference type="ARBA" id="ARBA00004245"/>
    </source>
</evidence>
<dbReference type="GO" id="GO:0004674">
    <property type="term" value="F:protein serine/threonine kinase activity"/>
    <property type="evidence" value="ECO:0007669"/>
    <property type="project" value="TreeGrafter"/>
</dbReference>
<dbReference type="GO" id="GO:0030832">
    <property type="term" value="P:regulation of actin filament length"/>
    <property type="evidence" value="ECO:0007669"/>
    <property type="project" value="TreeGrafter"/>
</dbReference>
<dbReference type="GO" id="GO:0003779">
    <property type="term" value="F:actin binding"/>
    <property type="evidence" value="ECO:0007669"/>
    <property type="project" value="UniProtKB-KW"/>
</dbReference>
<keyword evidence="11" id="KW-0009">Actin-binding</keyword>
<protein>
    <recommendedName>
        <fullName evidence="12">Myosin motor domain-containing protein</fullName>
    </recommendedName>
</protein>
<keyword evidence="8 11" id="KW-0505">Motor protein</keyword>
<accession>A0A6J8EV88</accession>
<evidence type="ECO:0000313" key="14">
    <source>
        <dbReference type="Proteomes" id="UP000507470"/>
    </source>
</evidence>
<evidence type="ECO:0000313" key="13">
    <source>
        <dbReference type="EMBL" id="CAC5423763.1"/>
    </source>
</evidence>
<reference evidence="13 14" key="1">
    <citation type="submission" date="2020-06" db="EMBL/GenBank/DDBJ databases">
        <authorList>
            <person name="Li R."/>
            <person name="Bekaert M."/>
        </authorList>
    </citation>
    <scope>NUCLEOTIDE SEQUENCE [LARGE SCALE GENOMIC DNA]</scope>
    <source>
        <strain evidence="14">wild</strain>
    </source>
</reference>
<evidence type="ECO:0000256" key="6">
    <source>
        <dbReference type="ARBA" id="ARBA00022840"/>
    </source>
</evidence>
<evidence type="ECO:0000256" key="11">
    <source>
        <dbReference type="PROSITE-ProRule" id="PRU00782"/>
    </source>
</evidence>
<keyword evidence="14" id="KW-1185">Reference proteome</keyword>
<evidence type="ECO:0000256" key="9">
    <source>
        <dbReference type="ARBA" id="ARBA00023212"/>
    </source>
</evidence>
<keyword evidence="5 11" id="KW-0547">Nucleotide-binding</keyword>
<dbReference type="Pfam" id="PF00063">
    <property type="entry name" value="Myosin_head"/>
    <property type="match status" value="1"/>
</dbReference>
<dbReference type="GO" id="GO:0042995">
    <property type="term" value="C:cell projection"/>
    <property type="evidence" value="ECO:0007669"/>
    <property type="project" value="UniProtKB-SubCell"/>
</dbReference>
<keyword evidence="10" id="KW-0966">Cell projection</keyword>
<dbReference type="AlphaFoldDB" id="A0A6J8EV88"/>
<dbReference type="SUPFAM" id="SSF52540">
    <property type="entry name" value="P-loop containing nucleoside triphosphate hydrolases"/>
    <property type="match status" value="1"/>
</dbReference>
<dbReference type="PANTHER" id="PTHR46256">
    <property type="entry name" value="AGAP011099-PA"/>
    <property type="match status" value="1"/>
</dbReference>
<dbReference type="GO" id="GO:0000146">
    <property type="term" value="F:microfilament motor activity"/>
    <property type="evidence" value="ECO:0007669"/>
    <property type="project" value="TreeGrafter"/>
</dbReference>
<feature type="binding site" evidence="11">
    <location>
        <begin position="95"/>
        <end position="102"/>
    </location>
    <ligand>
        <name>ATP</name>
        <dbReference type="ChEBI" id="CHEBI:30616"/>
    </ligand>
</feature>
<dbReference type="InterPro" id="IPR027417">
    <property type="entry name" value="P-loop_NTPase"/>
</dbReference>
<dbReference type="InterPro" id="IPR001609">
    <property type="entry name" value="Myosin_head_motor_dom-like"/>
</dbReference>
<evidence type="ECO:0000256" key="7">
    <source>
        <dbReference type="ARBA" id="ARBA00023123"/>
    </source>
</evidence>
<keyword evidence="4" id="KW-0677">Repeat</keyword>
<comment type="caution">
    <text evidence="11">Lacks conserved residue(s) required for the propagation of feature annotation.</text>
</comment>
<gene>
    <name evidence="13" type="ORF">MCOR_55733</name>
</gene>
<dbReference type="GO" id="GO:0005524">
    <property type="term" value="F:ATP binding"/>
    <property type="evidence" value="ECO:0007669"/>
    <property type="project" value="UniProtKB-UniRule"/>
</dbReference>
<dbReference type="InterPro" id="IPR036961">
    <property type="entry name" value="Kinesin_motor_dom_sf"/>
</dbReference>
<dbReference type="PROSITE" id="PS51456">
    <property type="entry name" value="MYOSIN_MOTOR"/>
    <property type="match status" value="1"/>
</dbReference>
<evidence type="ECO:0000256" key="2">
    <source>
        <dbReference type="ARBA" id="ARBA00004316"/>
    </source>
</evidence>
<keyword evidence="6 11" id="KW-0067">ATP-binding</keyword>
<sequence length="151" mass="17525">MKTEDLSELEILDETSIVQTLRCRFNKDIFYTYIGEILVAINPCKPLHLFDEKNHHDYKNLTVRSQRPPHLFWVADQAFRAMQDTKRNQCILVSGESGAGKTESTKYMIQHLMKLSPSDDESLLDKIVQVLFSIMTLFSEINQKLVYIISL</sequence>
<dbReference type="Gene3D" id="3.40.850.10">
    <property type="entry name" value="Kinesin motor domain"/>
    <property type="match status" value="1"/>
</dbReference>
<evidence type="ECO:0000256" key="3">
    <source>
        <dbReference type="ARBA" id="ARBA00022490"/>
    </source>
</evidence>
<name>A0A6J8EV88_MYTCO</name>
<comment type="similarity">
    <text evidence="11">Belongs to the TRAFAC class myosin-kinesin ATPase superfamily. Myosin family.</text>
</comment>
<dbReference type="GO" id="GO:0016459">
    <property type="term" value="C:myosin complex"/>
    <property type="evidence" value="ECO:0007669"/>
    <property type="project" value="UniProtKB-KW"/>
</dbReference>
<keyword evidence="3" id="KW-0963">Cytoplasm</keyword>
<evidence type="ECO:0000256" key="5">
    <source>
        <dbReference type="ARBA" id="ARBA00022741"/>
    </source>
</evidence>
<comment type="subcellular location">
    <subcellularLocation>
        <location evidence="2">Cell projection</location>
    </subcellularLocation>
    <subcellularLocation>
        <location evidence="1">Cytoplasm</location>
        <location evidence="1">Cytoskeleton</location>
    </subcellularLocation>
</comment>
<evidence type="ECO:0000256" key="8">
    <source>
        <dbReference type="ARBA" id="ARBA00023175"/>
    </source>
</evidence>
<evidence type="ECO:0000256" key="10">
    <source>
        <dbReference type="ARBA" id="ARBA00023273"/>
    </source>
</evidence>
<dbReference type="InterPro" id="IPR052409">
    <property type="entry name" value="Myosin-III_kinase_activity"/>
</dbReference>
<evidence type="ECO:0000256" key="4">
    <source>
        <dbReference type="ARBA" id="ARBA00022737"/>
    </source>
</evidence>
<keyword evidence="9" id="KW-0206">Cytoskeleton</keyword>
<evidence type="ECO:0000259" key="12">
    <source>
        <dbReference type="PROSITE" id="PS51456"/>
    </source>
</evidence>
<dbReference type="EMBL" id="CACVKT020009855">
    <property type="protein sequence ID" value="CAC5423763.1"/>
    <property type="molecule type" value="Genomic_DNA"/>
</dbReference>
<keyword evidence="7 11" id="KW-0518">Myosin</keyword>
<dbReference type="PRINTS" id="PR00193">
    <property type="entry name" value="MYOSINHEAVY"/>
</dbReference>
<dbReference type="Proteomes" id="UP000507470">
    <property type="component" value="Unassembled WGS sequence"/>
</dbReference>
<dbReference type="OrthoDB" id="10055605at2759"/>
<proteinExistence type="inferred from homology"/>